<keyword evidence="1" id="KW-1133">Transmembrane helix</keyword>
<gene>
    <name evidence="3" type="ORF">KFE25_005700</name>
</gene>
<feature type="transmembrane region" description="Helical" evidence="1">
    <location>
        <begin position="238"/>
        <end position="256"/>
    </location>
</feature>
<dbReference type="EMBL" id="JAGTXO010000043">
    <property type="protein sequence ID" value="KAG8459189.1"/>
    <property type="molecule type" value="Genomic_DNA"/>
</dbReference>
<keyword evidence="4" id="KW-1185">Reference proteome</keyword>
<evidence type="ECO:0000259" key="2">
    <source>
        <dbReference type="PROSITE" id="PS50222"/>
    </source>
</evidence>
<feature type="transmembrane region" description="Helical" evidence="1">
    <location>
        <begin position="308"/>
        <end position="330"/>
    </location>
</feature>
<proteinExistence type="predicted"/>
<evidence type="ECO:0000313" key="4">
    <source>
        <dbReference type="Proteomes" id="UP000751190"/>
    </source>
</evidence>
<feature type="transmembrane region" description="Helical" evidence="1">
    <location>
        <begin position="85"/>
        <end position="108"/>
    </location>
</feature>
<dbReference type="Proteomes" id="UP000751190">
    <property type="component" value="Unassembled WGS sequence"/>
</dbReference>
<feature type="transmembrane region" description="Helical" evidence="1">
    <location>
        <begin position="375"/>
        <end position="401"/>
    </location>
</feature>
<feature type="domain" description="EF-hand" evidence="2">
    <location>
        <begin position="116"/>
        <end position="151"/>
    </location>
</feature>
<reference evidence="3" key="1">
    <citation type="submission" date="2021-05" db="EMBL/GenBank/DDBJ databases">
        <title>The genome of the haptophyte Pavlova lutheri (Diacronema luteri, Pavlovales) - a model for lipid biosynthesis in eukaryotic algae.</title>
        <authorList>
            <person name="Hulatt C.J."/>
            <person name="Posewitz M.C."/>
        </authorList>
    </citation>
    <scope>NUCLEOTIDE SEQUENCE</scope>
    <source>
        <strain evidence="3">NIVA-4/92</strain>
    </source>
</reference>
<dbReference type="GO" id="GO:0005509">
    <property type="term" value="F:calcium ion binding"/>
    <property type="evidence" value="ECO:0007669"/>
    <property type="project" value="InterPro"/>
</dbReference>
<protein>
    <recommendedName>
        <fullName evidence="2">EF-hand domain-containing protein</fullName>
    </recommendedName>
</protein>
<dbReference type="InterPro" id="IPR002048">
    <property type="entry name" value="EF_hand_dom"/>
</dbReference>
<evidence type="ECO:0000313" key="3">
    <source>
        <dbReference type="EMBL" id="KAG8459189.1"/>
    </source>
</evidence>
<keyword evidence="1" id="KW-0812">Transmembrane</keyword>
<name>A0A8J6C3B9_DIALT</name>
<sequence>MAEDESACRYCGESDRPNLSRTCDCPGVAHASCVLRRRALSLDACLASGGRRGRGAFAACERCGSPYAVPLSTQQLGRYAPRVPYAWAMLVALWLVDAAALIVAVHALSLAVALPIRLALVAAVMRAADADGSGRLELSEAVELARATGDEAGVHALPSIIRHLPPRGEDALSARALRMLYLQMWPPNTLARDAQTLGLLAPRARAWWIAQPTPCAGAAAAPVELGAAWPALPWGPDAVGAAALGGAAALLVIVGARGYCARVRARLATALTVAVCDAHAVRECGAPHPAHFWAAVLAMGRPRARAHVLLAACALSAGAQWLCAAAAWLADARVLRARLLGASLQRWWSPRPLSSSLAPLIGGGCDAAEVEAWTWAASVALCAAACAADVLALPLLAALVARA</sequence>
<dbReference type="OrthoDB" id="10647860at2759"/>
<evidence type="ECO:0000256" key="1">
    <source>
        <dbReference type="SAM" id="Phobius"/>
    </source>
</evidence>
<organism evidence="3 4">
    <name type="scientific">Diacronema lutheri</name>
    <name type="common">Unicellular marine alga</name>
    <name type="synonym">Monochrysis lutheri</name>
    <dbReference type="NCBI Taxonomy" id="2081491"/>
    <lineage>
        <taxon>Eukaryota</taxon>
        <taxon>Haptista</taxon>
        <taxon>Haptophyta</taxon>
        <taxon>Pavlovophyceae</taxon>
        <taxon>Pavlovales</taxon>
        <taxon>Pavlovaceae</taxon>
        <taxon>Diacronema</taxon>
    </lineage>
</organism>
<accession>A0A8J6C3B9</accession>
<dbReference type="AlphaFoldDB" id="A0A8J6C3B9"/>
<keyword evidence="1" id="KW-0472">Membrane</keyword>
<dbReference type="PROSITE" id="PS50222">
    <property type="entry name" value="EF_HAND_2"/>
    <property type="match status" value="1"/>
</dbReference>
<comment type="caution">
    <text evidence="3">The sequence shown here is derived from an EMBL/GenBank/DDBJ whole genome shotgun (WGS) entry which is preliminary data.</text>
</comment>